<accession>A0ACC0B8M7</accession>
<name>A0ACC0B8M7_CATRO</name>
<sequence>MQFADLVEKHSNKLAALETWDSGKPHEQADKDELLMSVSLMHYYASWADKIQSLVVYVDSAHHLQILHEAIRVTCQIIPWNFLLLILAWKVDSSLACGSTVILKTAKQTPLTALYAVKLFHKMSILDLITHLVLVGSYFNIAFYVSCISGCGFVAFVTCRLCIELQIFLLAFRMLNKGIVAGKVVGQLGSIERVGIDLIQAVPISGLHGLELAYSSQLVPFCLESDCQVLISKIARHGPDLSI</sequence>
<proteinExistence type="predicted"/>
<comment type="caution">
    <text evidence="1">The sequence shown here is derived from an EMBL/GenBank/DDBJ whole genome shotgun (WGS) entry which is preliminary data.</text>
</comment>
<reference evidence="2" key="1">
    <citation type="journal article" date="2023" name="Nat. Plants">
        <title>Single-cell RNA sequencing provides a high-resolution roadmap for understanding the multicellular compartmentation of specialized metabolism.</title>
        <authorList>
            <person name="Sun S."/>
            <person name="Shen X."/>
            <person name="Li Y."/>
            <person name="Li Y."/>
            <person name="Wang S."/>
            <person name="Li R."/>
            <person name="Zhang H."/>
            <person name="Shen G."/>
            <person name="Guo B."/>
            <person name="Wei J."/>
            <person name="Xu J."/>
            <person name="St-Pierre B."/>
            <person name="Chen S."/>
            <person name="Sun C."/>
        </authorList>
    </citation>
    <scope>NUCLEOTIDE SEQUENCE [LARGE SCALE GENOMIC DNA]</scope>
</reference>
<evidence type="ECO:0000313" key="2">
    <source>
        <dbReference type="Proteomes" id="UP001060085"/>
    </source>
</evidence>
<dbReference type="Proteomes" id="UP001060085">
    <property type="component" value="Linkage Group LG04"/>
</dbReference>
<organism evidence="1 2">
    <name type="scientific">Catharanthus roseus</name>
    <name type="common">Madagascar periwinkle</name>
    <name type="synonym">Vinca rosea</name>
    <dbReference type="NCBI Taxonomy" id="4058"/>
    <lineage>
        <taxon>Eukaryota</taxon>
        <taxon>Viridiplantae</taxon>
        <taxon>Streptophyta</taxon>
        <taxon>Embryophyta</taxon>
        <taxon>Tracheophyta</taxon>
        <taxon>Spermatophyta</taxon>
        <taxon>Magnoliopsida</taxon>
        <taxon>eudicotyledons</taxon>
        <taxon>Gunneridae</taxon>
        <taxon>Pentapetalae</taxon>
        <taxon>asterids</taxon>
        <taxon>lamiids</taxon>
        <taxon>Gentianales</taxon>
        <taxon>Apocynaceae</taxon>
        <taxon>Rauvolfioideae</taxon>
        <taxon>Vinceae</taxon>
        <taxon>Catharanthinae</taxon>
        <taxon>Catharanthus</taxon>
    </lineage>
</organism>
<dbReference type="EMBL" id="CM044704">
    <property type="protein sequence ID" value="KAI5668967.1"/>
    <property type="molecule type" value="Genomic_DNA"/>
</dbReference>
<keyword evidence="2" id="KW-1185">Reference proteome</keyword>
<evidence type="ECO:0000313" key="1">
    <source>
        <dbReference type="EMBL" id="KAI5668967.1"/>
    </source>
</evidence>
<protein>
    <submittedName>
        <fullName evidence="1">Uncharacterized protein</fullName>
    </submittedName>
</protein>
<gene>
    <name evidence="1" type="ORF">M9H77_18820</name>
</gene>